<evidence type="ECO:0000313" key="1">
    <source>
        <dbReference type="EMBL" id="VDI00694.1"/>
    </source>
</evidence>
<gene>
    <name evidence="1" type="ORF">MGAL_10B051013</name>
</gene>
<dbReference type="EMBL" id="UYJE01001266">
    <property type="protein sequence ID" value="VDI00694.1"/>
    <property type="molecule type" value="Genomic_DNA"/>
</dbReference>
<evidence type="ECO:0000313" key="2">
    <source>
        <dbReference type="Proteomes" id="UP000596742"/>
    </source>
</evidence>
<protein>
    <submittedName>
        <fullName evidence="1">Uncharacterized protein</fullName>
    </submittedName>
</protein>
<sequence>MPKFTGLFNNPVTILQQILWSLQCFKNQCLIEDDLLHPQKHLQSDFELVLLTRRLLRLPSCVCVLISQVSNGRQRSIFHVVLETTQKLGLLLKGNLYIFKIDTSDLVYLQIANTSRNLINVGVQTDTVVITSSDDKAAAFHKCQPSKRSSTVATITQTLLPGLTSSAQHTGDLCRTLTSPKDVSNLWQTTAVSNVSRMTIVNKKTTIHQDNINATNEVTTTFLYNRTTQASPIATNDDTLEILLSTTTRDNISDYTTQIGQDHQLIRKESKTKTLCRFRICIFTGGNCR</sequence>
<dbReference type="OrthoDB" id="6208839at2759"/>
<dbReference type="AlphaFoldDB" id="A0A8B6C6B9"/>
<comment type="caution">
    <text evidence="1">The sequence shown here is derived from an EMBL/GenBank/DDBJ whole genome shotgun (WGS) entry which is preliminary data.</text>
</comment>
<accession>A0A8B6C6B9</accession>
<dbReference type="Proteomes" id="UP000596742">
    <property type="component" value="Unassembled WGS sequence"/>
</dbReference>
<reference evidence="1" key="1">
    <citation type="submission" date="2018-11" db="EMBL/GenBank/DDBJ databases">
        <authorList>
            <person name="Alioto T."/>
            <person name="Alioto T."/>
        </authorList>
    </citation>
    <scope>NUCLEOTIDE SEQUENCE</scope>
</reference>
<organism evidence="1 2">
    <name type="scientific">Mytilus galloprovincialis</name>
    <name type="common">Mediterranean mussel</name>
    <dbReference type="NCBI Taxonomy" id="29158"/>
    <lineage>
        <taxon>Eukaryota</taxon>
        <taxon>Metazoa</taxon>
        <taxon>Spiralia</taxon>
        <taxon>Lophotrochozoa</taxon>
        <taxon>Mollusca</taxon>
        <taxon>Bivalvia</taxon>
        <taxon>Autobranchia</taxon>
        <taxon>Pteriomorphia</taxon>
        <taxon>Mytilida</taxon>
        <taxon>Mytiloidea</taxon>
        <taxon>Mytilidae</taxon>
        <taxon>Mytilinae</taxon>
        <taxon>Mytilus</taxon>
    </lineage>
</organism>
<proteinExistence type="predicted"/>
<name>A0A8B6C6B9_MYTGA</name>
<keyword evidence="2" id="KW-1185">Reference proteome</keyword>